<feature type="transmembrane region" description="Helical" evidence="7">
    <location>
        <begin position="54"/>
        <end position="74"/>
    </location>
</feature>
<evidence type="ECO:0000256" key="4">
    <source>
        <dbReference type="ARBA" id="ARBA00022989"/>
    </source>
</evidence>
<evidence type="ECO:0000256" key="6">
    <source>
        <dbReference type="ARBA" id="ARBA00043993"/>
    </source>
</evidence>
<evidence type="ECO:0000256" key="3">
    <source>
        <dbReference type="ARBA" id="ARBA00022692"/>
    </source>
</evidence>
<dbReference type="PANTHER" id="PTHR30509:SF9">
    <property type="entry name" value="MULTIDRUG RESISTANCE PROTEIN MDTO"/>
    <property type="match status" value="1"/>
</dbReference>
<keyword evidence="4 7" id="KW-1133">Transmembrane helix</keyword>
<evidence type="ECO:0000256" key="5">
    <source>
        <dbReference type="ARBA" id="ARBA00023136"/>
    </source>
</evidence>
<comment type="caution">
    <text evidence="9">The sequence shown here is derived from an EMBL/GenBank/DDBJ whole genome shotgun (WGS) entry which is preliminary data.</text>
</comment>
<feature type="transmembrane region" description="Helical" evidence="7">
    <location>
        <begin position="86"/>
        <end position="101"/>
    </location>
</feature>
<dbReference type="PANTHER" id="PTHR30509">
    <property type="entry name" value="P-HYDROXYBENZOIC ACID EFFLUX PUMP SUBUNIT-RELATED"/>
    <property type="match status" value="1"/>
</dbReference>
<dbReference type="STRING" id="879305.HMPREF9290_0987"/>
<dbReference type="Pfam" id="PF13515">
    <property type="entry name" value="FUSC_2"/>
    <property type="match status" value="1"/>
</dbReference>
<evidence type="ECO:0000313" key="10">
    <source>
        <dbReference type="Proteomes" id="UP000005286"/>
    </source>
</evidence>
<keyword evidence="3 7" id="KW-0812">Transmembrane</keyword>
<dbReference type="InterPro" id="IPR049453">
    <property type="entry name" value="Memb_transporter_dom"/>
</dbReference>
<sequence length="169" mass="18498">MSIKKPGARIIKTGLALFLSMMISSLRPAGLPFYSGITAIICMQQDVKSTFTKGINRALGTVIGGFVGLIYLLVVERFTLSQRQNILILSILVTLLIWILANFEKNLAITIAGIVFLSVTINHAHDLGGPVSFAVNRVLDTLIGVFTSLFVNWVDFDFRKRIKASGGKK</sequence>
<keyword evidence="2" id="KW-1003">Cell membrane</keyword>
<evidence type="ECO:0000313" key="9">
    <source>
        <dbReference type="EMBL" id="EGC82216.1"/>
    </source>
</evidence>
<keyword evidence="5 7" id="KW-0472">Membrane</keyword>
<dbReference type="PATRIC" id="fig|879305.3.peg.767"/>
<dbReference type="eggNOG" id="COG4129">
    <property type="taxonomic scope" value="Bacteria"/>
</dbReference>
<dbReference type="EMBL" id="AEXM01000015">
    <property type="protein sequence ID" value="EGC82216.1"/>
    <property type="molecule type" value="Genomic_DNA"/>
</dbReference>
<evidence type="ECO:0000259" key="8">
    <source>
        <dbReference type="Pfam" id="PF13515"/>
    </source>
</evidence>
<comment type="subcellular location">
    <subcellularLocation>
        <location evidence="1">Cell membrane</location>
        <topology evidence="1">Multi-pass membrane protein</topology>
    </subcellularLocation>
</comment>
<protein>
    <recommendedName>
        <fullName evidence="8">Integral membrane bound transporter domain-containing protein</fullName>
    </recommendedName>
</protein>
<dbReference type="RefSeq" id="WP_004834737.1">
    <property type="nucleotide sequence ID" value="NZ_AEXM01000015.1"/>
</dbReference>
<dbReference type="Proteomes" id="UP000005286">
    <property type="component" value="Unassembled WGS sequence"/>
</dbReference>
<feature type="transmembrane region" description="Helical" evidence="7">
    <location>
        <begin position="137"/>
        <end position="154"/>
    </location>
</feature>
<name>F0GVD6_9FIRM</name>
<dbReference type="AlphaFoldDB" id="F0GVD6"/>
<proteinExistence type="inferred from homology"/>
<reference evidence="9 10" key="1">
    <citation type="submission" date="2011-01" db="EMBL/GenBank/DDBJ databases">
        <authorList>
            <person name="Durkin A.S."/>
            <person name="Madupu R."/>
            <person name="Torralba M."/>
            <person name="Gillis M."/>
            <person name="Methe B."/>
            <person name="Sutton G."/>
            <person name="Nelson K.E."/>
        </authorList>
    </citation>
    <scope>NUCLEOTIDE SEQUENCE [LARGE SCALE GENOMIC DNA]</scope>
    <source>
        <strain evidence="9 10">ACS-065-V-Col13</strain>
    </source>
</reference>
<evidence type="ECO:0000256" key="2">
    <source>
        <dbReference type="ARBA" id="ARBA00022475"/>
    </source>
</evidence>
<comment type="similarity">
    <text evidence="6">Belongs to the YccS/YhfK family.</text>
</comment>
<feature type="transmembrane region" description="Helical" evidence="7">
    <location>
        <begin position="107"/>
        <end position="125"/>
    </location>
</feature>
<gene>
    <name evidence="9" type="ORF">HMPREF9290_0987</name>
</gene>
<evidence type="ECO:0000256" key="1">
    <source>
        <dbReference type="ARBA" id="ARBA00004651"/>
    </source>
</evidence>
<accession>F0GVD6</accession>
<dbReference type="GO" id="GO:0005886">
    <property type="term" value="C:plasma membrane"/>
    <property type="evidence" value="ECO:0007669"/>
    <property type="project" value="UniProtKB-SubCell"/>
</dbReference>
<organism evidence="9 10">
    <name type="scientific">Anaerococcus prevotii ACS-065-V-Col13</name>
    <dbReference type="NCBI Taxonomy" id="879305"/>
    <lineage>
        <taxon>Bacteria</taxon>
        <taxon>Bacillati</taxon>
        <taxon>Bacillota</taxon>
        <taxon>Tissierellia</taxon>
        <taxon>Tissierellales</taxon>
        <taxon>Peptoniphilaceae</taxon>
        <taxon>Anaerococcus</taxon>
    </lineage>
</organism>
<keyword evidence="10" id="KW-1185">Reference proteome</keyword>
<evidence type="ECO:0000256" key="7">
    <source>
        <dbReference type="SAM" id="Phobius"/>
    </source>
</evidence>
<feature type="domain" description="Integral membrane bound transporter" evidence="8">
    <location>
        <begin position="20"/>
        <end position="151"/>
    </location>
</feature>